<dbReference type="PROSITE" id="PS50943">
    <property type="entry name" value="HTH_CROC1"/>
    <property type="match status" value="1"/>
</dbReference>
<dbReference type="AlphaFoldDB" id="A0A895XNI9"/>
<evidence type="ECO:0000313" key="2">
    <source>
        <dbReference type="EMBL" id="QSB07201.1"/>
    </source>
</evidence>
<dbReference type="SMART" id="SM00530">
    <property type="entry name" value="HTH_XRE"/>
    <property type="match status" value="1"/>
</dbReference>
<dbReference type="RefSeq" id="WP_213173196.1">
    <property type="nucleotide sequence ID" value="NZ_CP070498.1"/>
</dbReference>
<dbReference type="CDD" id="cd00093">
    <property type="entry name" value="HTH_XRE"/>
    <property type="match status" value="1"/>
</dbReference>
<sequence>MSARQINEHIGRAVRVARSRANLTLDAAGAKCGFSASVLSRLERGLQFWTVADLRIVVDRLGVPACEVGLVDEDGLGEAVTSPEKVGHDDTMRRRVLLYRSAAFLGAALIPATPVDQILHQMPKVEAPRLPNLAVRIQAAEEQLRAMHVPLLQRALAQLLPTAHAAYKSASTTTAAEAAELLARTYIVAAQVLYRSSKDASAAVAADRAVRYASEGHDPVTAAEAGRIVGIVLRRLADPTAIEVLTRTADSLIEHTGLAAPAPSATYANILCTAAYTAASQDDYNSAWEYFRVAAAAHQPAAAMSTADLAVYRISIARAAGDYGATLAHARAIDPATIPTQHAQGRYWQDIALASWNKADVPTTIHALEQLNEVASQQLLDRPWAHQLVEDILHTTTGGRSTSIRAIKSRQKVARSD</sequence>
<proteinExistence type="predicted"/>
<dbReference type="SUPFAM" id="SSF47413">
    <property type="entry name" value="lambda repressor-like DNA-binding domains"/>
    <property type="match status" value="1"/>
</dbReference>
<keyword evidence="3" id="KW-1185">Reference proteome</keyword>
<protein>
    <submittedName>
        <fullName evidence="2">Helix-turn-helix transcriptional regulator</fullName>
    </submittedName>
</protein>
<geneLocation type="plasmid" evidence="2 3">
    <name>p1</name>
</geneLocation>
<accession>A0A895XNI9</accession>
<dbReference type="EMBL" id="CP070498">
    <property type="protein sequence ID" value="QSB07201.1"/>
    <property type="molecule type" value="Genomic_DNA"/>
</dbReference>
<reference evidence="2" key="1">
    <citation type="submission" date="2021-02" db="EMBL/GenBank/DDBJ databases">
        <title>Natronoglycomyces albus gen. nov., sp. nov, a haloalkaliphilic actinobacterium from a soda solonchak soil.</title>
        <authorList>
            <person name="Sorokin D.Y."/>
            <person name="Khijniak T.V."/>
            <person name="Zakharycheva A.P."/>
            <person name="Boueva O.V."/>
            <person name="Ariskina E.V."/>
            <person name="Hahnke R.L."/>
            <person name="Bunk B."/>
            <person name="Sproer C."/>
            <person name="Schumann P."/>
            <person name="Evtushenko L.I."/>
            <person name="Kublanov I.V."/>
        </authorList>
    </citation>
    <scope>NUCLEOTIDE SEQUENCE</scope>
    <source>
        <strain evidence="2">DSM 106290</strain>
        <plasmid evidence="2">p1</plasmid>
    </source>
</reference>
<dbReference type="InterPro" id="IPR010982">
    <property type="entry name" value="Lambda_DNA-bd_dom_sf"/>
</dbReference>
<gene>
    <name evidence="2" type="ORF">JQS30_16995</name>
</gene>
<name>A0A895XNI9_9ACTN</name>
<dbReference type="InterPro" id="IPR001387">
    <property type="entry name" value="Cro/C1-type_HTH"/>
</dbReference>
<organism evidence="2 3">
    <name type="scientific">Natronoglycomyces albus</name>
    <dbReference type="NCBI Taxonomy" id="2811108"/>
    <lineage>
        <taxon>Bacteria</taxon>
        <taxon>Bacillati</taxon>
        <taxon>Actinomycetota</taxon>
        <taxon>Actinomycetes</taxon>
        <taxon>Glycomycetales</taxon>
        <taxon>Glycomycetaceae</taxon>
        <taxon>Natronoglycomyces</taxon>
    </lineage>
</organism>
<dbReference type="Gene3D" id="1.10.260.40">
    <property type="entry name" value="lambda repressor-like DNA-binding domains"/>
    <property type="match status" value="1"/>
</dbReference>
<dbReference type="Pfam" id="PF13560">
    <property type="entry name" value="HTH_31"/>
    <property type="match status" value="1"/>
</dbReference>
<dbReference type="GO" id="GO:0003677">
    <property type="term" value="F:DNA binding"/>
    <property type="evidence" value="ECO:0007669"/>
    <property type="project" value="InterPro"/>
</dbReference>
<dbReference type="KEGG" id="nav:JQS30_16995"/>
<evidence type="ECO:0000259" key="1">
    <source>
        <dbReference type="PROSITE" id="PS50943"/>
    </source>
</evidence>
<dbReference type="Proteomes" id="UP000662939">
    <property type="component" value="Plasmid p1"/>
</dbReference>
<feature type="domain" description="HTH cro/C1-type" evidence="1">
    <location>
        <begin position="14"/>
        <end position="68"/>
    </location>
</feature>
<evidence type="ECO:0000313" key="3">
    <source>
        <dbReference type="Proteomes" id="UP000662939"/>
    </source>
</evidence>
<keyword evidence="2" id="KW-0614">Plasmid</keyword>